<sequence>MPAFSIASEAALQRREPPASFKNVVATSKREAHPGETLYAGPTSFAWGMVTADARLANLTPTSKDLTTTESPSPGNAETGQMPTSPLLDPADAPDIHDGPALEDFTVEDVLHYLDVFQAVYGVLHAIPQIQQIRVNAPSVLRSAKRSLFSQPIAPGRCGLLEMTKVILATALVAQNGHKTTLSDSLYESVLPIVNGCAFQPTITYDFRSLLLLVAIYHFANEDLVLGSRAIILASRTAIEQGLYRIETLTSSIPDDKERQTVIRQLWSLFVLDRQFNFAAGLPHHLNESDVDLPPPVEAPYLAAMVNYVIMGAQGWNSLVNRSLLASGQLPSKDASNYFRYQVHHWHEALDPSVRFDTAAIESDGHEFFTSTKDETEIFLKTLLYLRCNQIQILVLRPILIYPQTARSNTFLVVDAVTLARKTIRTLDALATKTQLYRTRQAIFNHFLSSSLAVLFLTAAYDAETQANRSAYPDQPSNLLGEAVNELQTGLDLIDRLRANSQSAARLWTRFARPRQQLIRLGILSSITTGLQSQRNVNGGVAQGEAPEQDTLLRNTHHMVDGGTDPGINAATENHNLEFDPTVTFDLDMAGFEPDGGLLWQDWFDGGFMDSSVPFGMPAWM</sequence>
<dbReference type="CDD" id="cd12148">
    <property type="entry name" value="fungal_TF_MHR"/>
    <property type="match status" value="1"/>
</dbReference>
<proteinExistence type="predicted"/>
<evidence type="ECO:0000313" key="5">
    <source>
        <dbReference type="Proteomes" id="UP001172673"/>
    </source>
</evidence>
<feature type="domain" description="Xylanolytic transcriptional activator regulatory" evidence="3">
    <location>
        <begin position="227"/>
        <end position="302"/>
    </location>
</feature>
<gene>
    <name evidence="4" type="ORF">H2200_007786</name>
</gene>
<dbReference type="GO" id="GO:0003677">
    <property type="term" value="F:DNA binding"/>
    <property type="evidence" value="ECO:0007669"/>
    <property type="project" value="InterPro"/>
</dbReference>
<dbReference type="SMART" id="SM00906">
    <property type="entry name" value="Fungal_trans"/>
    <property type="match status" value="1"/>
</dbReference>
<dbReference type="GO" id="GO:0003700">
    <property type="term" value="F:DNA-binding transcription factor activity"/>
    <property type="evidence" value="ECO:0007669"/>
    <property type="project" value="InterPro"/>
</dbReference>
<feature type="region of interest" description="Disordered" evidence="2">
    <location>
        <begin position="60"/>
        <end position="99"/>
    </location>
</feature>
<organism evidence="4 5">
    <name type="scientific">Cladophialophora chaetospira</name>
    <dbReference type="NCBI Taxonomy" id="386627"/>
    <lineage>
        <taxon>Eukaryota</taxon>
        <taxon>Fungi</taxon>
        <taxon>Dikarya</taxon>
        <taxon>Ascomycota</taxon>
        <taxon>Pezizomycotina</taxon>
        <taxon>Eurotiomycetes</taxon>
        <taxon>Chaetothyriomycetidae</taxon>
        <taxon>Chaetothyriales</taxon>
        <taxon>Herpotrichiellaceae</taxon>
        <taxon>Cladophialophora</taxon>
    </lineage>
</organism>
<keyword evidence="1" id="KW-0539">Nucleus</keyword>
<evidence type="ECO:0000256" key="2">
    <source>
        <dbReference type="SAM" id="MobiDB-lite"/>
    </source>
</evidence>
<dbReference type="InterPro" id="IPR050987">
    <property type="entry name" value="AtrR-like"/>
</dbReference>
<dbReference type="Proteomes" id="UP001172673">
    <property type="component" value="Unassembled WGS sequence"/>
</dbReference>
<keyword evidence="5" id="KW-1185">Reference proteome</keyword>
<evidence type="ECO:0000259" key="3">
    <source>
        <dbReference type="SMART" id="SM00906"/>
    </source>
</evidence>
<dbReference type="InterPro" id="IPR007219">
    <property type="entry name" value="XnlR_reg_dom"/>
</dbReference>
<dbReference type="EMBL" id="JAPDRK010000011">
    <property type="protein sequence ID" value="KAJ9607708.1"/>
    <property type="molecule type" value="Genomic_DNA"/>
</dbReference>
<evidence type="ECO:0000313" key="4">
    <source>
        <dbReference type="EMBL" id="KAJ9607708.1"/>
    </source>
</evidence>
<reference evidence="4" key="1">
    <citation type="submission" date="2022-10" db="EMBL/GenBank/DDBJ databases">
        <title>Culturing micro-colonial fungi from biological soil crusts in the Mojave desert and describing Neophaeococcomyces mojavensis, and introducing the new genera and species Taxawa tesnikishii.</title>
        <authorList>
            <person name="Kurbessoian T."/>
            <person name="Stajich J.E."/>
        </authorList>
    </citation>
    <scope>NUCLEOTIDE SEQUENCE</scope>
    <source>
        <strain evidence="4">TK_41</strain>
    </source>
</reference>
<feature type="compositionally biased region" description="Polar residues" evidence="2">
    <location>
        <begin position="60"/>
        <end position="84"/>
    </location>
</feature>
<dbReference type="PANTHER" id="PTHR46910">
    <property type="entry name" value="TRANSCRIPTION FACTOR PDR1"/>
    <property type="match status" value="1"/>
</dbReference>
<dbReference type="GO" id="GO:0008270">
    <property type="term" value="F:zinc ion binding"/>
    <property type="evidence" value="ECO:0007669"/>
    <property type="project" value="InterPro"/>
</dbReference>
<protein>
    <recommendedName>
        <fullName evidence="3">Xylanolytic transcriptional activator regulatory domain-containing protein</fullName>
    </recommendedName>
</protein>
<accession>A0AA39CGX3</accession>
<dbReference type="AlphaFoldDB" id="A0AA39CGX3"/>
<dbReference type="PANTHER" id="PTHR46910:SF13">
    <property type="entry name" value="SPECIFIC TRANSCRIPTION FACTOR, PUTATIVE (AFU_ORTHOLOGUE AFUA_4G06190)-RELATED"/>
    <property type="match status" value="1"/>
</dbReference>
<name>A0AA39CGX3_9EURO</name>
<evidence type="ECO:0000256" key="1">
    <source>
        <dbReference type="ARBA" id="ARBA00023242"/>
    </source>
</evidence>
<comment type="caution">
    <text evidence="4">The sequence shown here is derived from an EMBL/GenBank/DDBJ whole genome shotgun (WGS) entry which is preliminary data.</text>
</comment>
<dbReference type="GO" id="GO:0006351">
    <property type="term" value="P:DNA-templated transcription"/>
    <property type="evidence" value="ECO:0007669"/>
    <property type="project" value="InterPro"/>
</dbReference>